<name>A0A6I5RVL1_9PSED</name>
<comment type="caution">
    <text evidence="2">The sequence shown here is derived from an EMBL/GenBank/DDBJ whole genome shotgun (WGS) entry which is preliminary data.</text>
</comment>
<dbReference type="Gene3D" id="3.30.70.270">
    <property type="match status" value="1"/>
</dbReference>
<dbReference type="SUPFAM" id="SSF55073">
    <property type="entry name" value="Nucleotide cyclase"/>
    <property type="match status" value="1"/>
</dbReference>
<feature type="non-terminal residue" evidence="2">
    <location>
        <position position="1"/>
    </location>
</feature>
<dbReference type="AlphaFoldDB" id="A0A6I5RVL1"/>
<dbReference type="InterPro" id="IPR043128">
    <property type="entry name" value="Rev_trsase/Diguanyl_cyclase"/>
</dbReference>
<dbReference type="InterPro" id="IPR052155">
    <property type="entry name" value="Biofilm_reg_signaling"/>
</dbReference>
<dbReference type="Proteomes" id="UP000471751">
    <property type="component" value="Unassembled WGS sequence"/>
</dbReference>
<evidence type="ECO:0000313" key="2">
    <source>
        <dbReference type="EMBL" id="NES12063.1"/>
    </source>
</evidence>
<dbReference type="Pfam" id="PF00990">
    <property type="entry name" value="GGDEF"/>
    <property type="match status" value="1"/>
</dbReference>
<organism evidence="2 3">
    <name type="scientific">Pseudomonas laurentiana</name>
    <dbReference type="NCBI Taxonomy" id="2364649"/>
    <lineage>
        <taxon>Bacteria</taxon>
        <taxon>Pseudomonadati</taxon>
        <taxon>Pseudomonadota</taxon>
        <taxon>Gammaproteobacteria</taxon>
        <taxon>Pseudomonadales</taxon>
        <taxon>Pseudomonadaceae</taxon>
        <taxon>Pseudomonas</taxon>
    </lineage>
</organism>
<dbReference type="NCBIfam" id="TIGR00254">
    <property type="entry name" value="GGDEF"/>
    <property type="match status" value="1"/>
</dbReference>
<dbReference type="EMBL" id="JAAHBT010000430">
    <property type="protein sequence ID" value="NES12063.1"/>
    <property type="molecule type" value="Genomic_DNA"/>
</dbReference>
<dbReference type="PANTHER" id="PTHR44757:SF2">
    <property type="entry name" value="BIOFILM ARCHITECTURE MAINTENANCE PROTEIN MBAA"/>
    <property type="match status" value="1"/>
</dbReference>
<reference evidence="2 3" key="1">
    <citation type="submission" date="2020-02" db="EMBL/GenBank/DDBJ databases">
        <title>Broccoli isolated Pseudomonas sp.</title>
        <authorList>
            <person name="Fujikawa T."/>
            <person name="Sawada H."/>
        </authorList>
    </citation>
    <scope>NUCLEOTIDE SEQUENCE [LARGE SCALE GENOMIC DNA]</scope>
    <source>
        <strain evidence="2 3">JCM 32154</strain>
    </source>
</reference>
<accession>A0A6I5RVL1</accession>
<dbReference type="SUPFAM" id="SSF55785">
    <property type="entry name" value="PYP-like sensor domain (PAS domain)"/>
    <property type="match status" value="1"/>
</dbReference>
<evidence type="ECO:0000259" key="1">
    <source>
        <dbReference type="PROSITE" id="PS50887"/>
    </source>
</evidence>
<proteinExistence type="predicted"/>
<keyword evidence="3" id="KW-1185">Reference proteome</keyword>
<dbReference type="InterPro" id="IPR029787">
    <property type="entry name" value="Nucleotide_cyclase"/>
</dbReference>
<dbReference type="InterPro" id="IPR035965">
    <property type="entry name" value="PAS-like_dom_sf"/>
</dbReference>
<dbReference type="Gene3D" id="3.30.450.20">
    <property type="entry name" value="PAS domain"/>
    <property type="match status" value="1"/>
</dbReference>
<dbReference type="InterPro" id="IPR000160">
    <property type="entry name" value="GGDEF_dom"/>
</dbReference>
<dbReference type="NCBIfam" id="TIGR00229">
    <property type="entry name" value="sensory_box"/>
    <property type="match status" value="1"/>
</dbReference>
<dbReference type="PANTHER" id="PTHR44757">
    <property type="entry name" value="DIGUANYLATE CYCLASE DGCP"/>
    <property type="match status" value="1"/>
</dbReference>
<dbReference type="PROSITE" id="PS50887">
    <property type="entry name" value="GGDEF"/>
    <property type="match status" value="1"/>
</dbReference>
<evidence type="ECO:0000313" key="3">
    <source>
        <dbReference type="Proteomes" id="UP000471751"/>
    </source>
</evidence>
<protein>
    <submittedName>
        <fullName evidence="2">Diguanylate cyclase</fullName>
    </submittedName>
</protein>
<dbReference type="CDD" id="cd01949">
    <property type="entry name" value="GGDEF"/>
    <property type="match status" value="1"/>
</dbReference>
<gene>
    <name evidence="2" type="ORF">G3O07_23805</name>
</gene>
<dbReference type="InterPro" id="IPR000014">
    <property type="entry name" value="PAS"/>
</dbReference>
<sequence>ALMPEPDASNHDGYLLAHAKTGERKIIGKGREVVGKRKDGSLFPMHLSIGELNIGGQRLYVGICHDISIRRQMLEQITYMATHDSLTGCVNRNHLHDNLQRLMLECEHSNWQLVVLFIDLDGFKQINDHYDHDVGDRLLSSLAQRLQGTVGKNDLLARMGGDEFLIASKQPRERNAPRRLAQRCSTVWQRLLKSTVSNFGCAQALASVCTLGLAKIAINWSMMRTSPCIRRRLREVIVYVSFVWHFATRWKQFSALSVGCEKQ</sequence>
<feature type="domain" description="GGDEF" evidence="1">
    <location>
        <begin position="111"/>
        <end position="249"/>
    </location>
</feature>
<dbReference type="SMART" id="SM00267">
    <property type="entry name" value="GGDEF"/>
    <property type="match status" value="1"/>
</dbReference>